<dbReference type="PANTHER" id="PTHR47962">
    <property type="entry name" value="ATP-DEPENDENT HELICASE LHR-RELATED-RELATED"/>
    <property type="match status" value="1"/>
</dbReference>
<dbReference type="Pfam" id="PF19306">
    <property type="entry name" value="WHD_Lhr"/>
    <property type="match status" value="1"/>
</dbReference>
<dbReference type="InterPro" id="IPR052511">
    <property type="entry name" value="ATP-dep_Helicase"/>
</dbReference>
<dbReference type="InterPro" id="IPR045628">
    <property type="entry name" value="Lhr_WH_dom"/>
</dbReference>
<dbReference type="SMART" id="SM00487">
    <property type="entry name" value="DEXDc"/>
    <property type="match status" value="1"/>
</dbReference>
<dbReference type="GO" id="GO:0004386">
    <property type="term" value="F:helicase activity"/>
    <property type="evidence" value="ECO:0007669"/>
    <property type="project" value="UniProtKB-KW"/>
</dbReference>
<dbReference type="GeneID" id="41322412"/>
<name>A0A3G3IJ34_9ARCH</name>
<evidence type="ECO:0000256" key="6">
    <source>
        <dbReference type="ARBA" id="ARBA00023125"/>
    </source>
</evidence>
<evidence type="ECO:0000256" key="5">
    <source>
        <dbReference type="ARBA" id="ARBA00022840"/>
    </source>
</evidence>
<organism evidence="13 14">
    <name type="scientific">Methanomethylophilus alvi</name>
    <dbReference type="NCBI Taxonomy" id="1291540"/>
    <lineage>
        <taxon>Archaea</taxon>
        <taxon>Methanobacteriati</taxon>
        <taxon>Thermoplasmatota</taxon>
        <taxon>Thermoplasmata</taxon>
        <taxon>Methanomassiliicoccales</taxon>
        <taxon>Methanomethylophilaceae</taxon>
        <taxon>Methanomethylophilus</taxon>
    </lineage>
</organism>
<feature type="compositionally biased region" description="Basic and acidic residues" evidence="10">
    <location>
        <begin position="103"/>
        <end position="114"/>
    </location>
</feature>
<keyword evidence="5" id="KW-0067">ATP-binding</keyword>
<dbReference type="Pfam" id="PF00271">
    <property type="entry name" value="Helicase_C"/>
    <property type="match status" value="1"/>
</dbReference>
<evidence type="ECO:0000256" key="1">
    <source>
        <dbReference type="ARBA" id="ARBA00022741"/>
    </source>
</evidence>
<keyword evidence="3" id="KW-0378">Hydrolase</keyword>
<evidence type="ECO:0000313" key="14">
    <source>
        <dbReference type="Proteomes" id="UP000273278"/>
    </source>
</evidence>
<dbReference type="SMART" id="SM00490">
    <property type="entry name" value="HELICc"/>
    <property type="match status" value="1"/>
</dbReference>
<keyword evidence="7" id="KW-0234">DNA repair</keyword>
<dbReference type="InterPro" id="IPR017170">
    <property type="entry name" value="Lhr-like"/>
</dbReference>
<evidence type="ECO:0000256" key="8">
    <source>
        <dbReference type="ARBA" id="ARBA00023235"/>
    </source>
</evidence>
<evidence type="ECO:0000313" key="13">
    <source>
        <dbReference type="EMBL" id="AYQ55739.1"/>
    </source>
</evidence>
<evidence type="ECO:0000259" key="12">
    <source>
        <dbReference type="PROSITE" id="PS51194"/>
    </source>
</evidence>
<dbReference type="AlphaFoldDB" id="A0A3G3IJ34"/>
<dbReference type="GO" id="GO:0016887">
    <property type="term" value="F:ATP hydrolysis activity"/>
    <property type="evidence" value="ECO:0007669"/>
    <property type="project" value="TreeGrafter"/>
</dbReference>
<dbReference type="InterPro" id="IPR013701">
    <property type="entry name" value="Lhr-like_DEAD/DEAH_assoc"/>
</dbReference>
<reference evidence="13 14" key="1">
    <citation type="submission" date="2016-10" db="EMBL/GenBank/DDBJ databases">
        <title>Complete genome of the TMA-utilizing, human hosted archaeon Methanomethylophilus alvus Gen. nov, sp. nov., strain Mx-05, derived from a pure culture.</title>
        <authorList>
            <person name="Brugere J.-F."/>
            <person name="Ben Hania W."/>
            <person name="Chaudhary P.P."/>
            <person name="Gaci N."/>
            <person name="Borrel G."/>
            <person name="Cao Van Tuat L."/>
            <person name="Fardeau M.-L."/>
            <person name="Harris H.M.B."/>
            <person name="O'Toole P.W."/>
            <person name="Ollivier B."/>
        </authorList>
    </citation>
    <scope>NUCLEOTIDE SEQUENCE [LARGE SCALE GENOMIC DNA]</scope>
    <source>
        <strain evidence="13 14">Mx-05</strain>
    </source>
</reference>
<protein>
    <submittedName>
        <fullName evidence="13">ATP-dependent helicase</fullName>
    </submittedName>
</protein>
<dbReference type="InterPro" id="IPR014001">
    <property type="entry name" value="Helicase_ATP-bd"/>
</dbReference>
<dbReference type="Pfam" id="PF08494">
    <property type="entry name" value="DEAD_assoc"/>
    <property type="match status" value="1"/>
</dbReference>
<evidence type="ECO:0000256" key="7">
    <source>
        <dbReference type="ARBA" id="ARBA00023204"/>
    </source>
</evidence>
<evidence type="ECO:0000256" key="10">
    <source>
        <dbReference type="SAM" id="MobiDB-lite"/>
    </source>
</evidence>
<dbReference type="CDD" id="cd17922">
    <property type="entry name" value="DEXHc_LHR-like"/>
    <property type="match status" value="1"/>
</dbReference>
<dbReference type="SUPFAM" id="SSF52540">
    <property type="entry name" value="P-loop containing nucleoside triphosphate hydrolases"/>
    <property type="match status" value="1"/>
</dbReference>
<gene>
    <name evidence="13" type="ORF">BKD89_08075</name>
</gene>
<dbReference type="EMBL" id="CP017686">
    <property type="protein sequence ID" value="AYQ55739.1"/>
    <property type="molecule type" value="Genomic_DNA"/>
</dbReference>
<dbReference type="PROSITE" id="PS51192">
    <property type="entry name" value="HELICASE_ATP_BIND_1"/>
    <property type="match status" value="1"/>
</dbReference>
<sequence>MPFETLCPEIVDALRAKGITEPTDPQRDAIPKISAGKNVLVVAPTGIGKTESAMLPIFDSIFRNNDGQGIRCIYITPLRALNRDMLRRMEEMGSKLGITVGVRHGDTPQAERQRQSRSPPQILITTPETMQVMFTGKNLREHLKKVKWVVIDEIHELAGNERGAQLAVALERLTLLAGEFQRVGLSATVGNLREVQDYLSGIGREVILCKHDSFRDFSIKVECPVPKEDNAELMDKLQSDPDILAVMIRARELIDSVTSTLFFVNTRETAEWLASRYHMWDESYPIGVHHGSLSKENRMETEDAFKAQELKGLICTSSLELGIDIGSADLVIQYNSPRQVARMTQRAGRAGHRIGGKIRAEILATAPDEVLEGMVVARRCEAKIMEYTAGRPNPLSVLANQLVAMTMAGGIEPDKAFTLVKRSYPFRDLTRKDFDDTVEQLKSIKLLLDYEGVLRRSRKGMNYFYENISMIPDEKTYLVRDIGSRAVIGTLDESFVATLEGDLALFIAKGRTWRVVEQREDELLVEEARTVGNVPAWEGSDIPVPFEVAMEVGRLRRIRNFDKYPGDAEAVKRAKDYLDEQTEKWTVPTDDTVTIEIGDRLAIINCCFGSRVNETLSKIISALITARIGESIGISTDAYRIILELPRNIDRRVIRDTFLSIKPGTVEALSRLTIQNSSHLKWRFMNIAKKFGIIEKGADRRYINYSKLFDLHRDTPAFNDAVSMVLWEDLDMQNTELVVKMIAEKKIRIVEQNVSHIGLEGITRSKELMQPARADHAILAAMKKRLDDEVLYATCLSCKNQRRVRVGDAPKKFVCPQCGGYMVALLKGYERDSMKDFGKPGRDQQAVNTDKRIVKNANLVNSYGGLSAIVLAGRGIGPEVAARILMKMHVGEDDLLRDIMAAEVNYAKTKRFWD</sequence>
<dbReference type="Pfam" id="PF00270">
    <property type="entry name" value="DEAD"/>
    <property type="match status" value="1"/>
</dbReference>
<evidence type="ECO:0000256" key="2">
    <source>
        <dbReference type="ARBA" id="ARBA00022763"/>
    </source>
</evidence>
<keyword evidence="8" id="KW-0413">Isomerase</keyword>
<feature type="domain" description="Helicase C-terminal" evidence="12">
    <location>
        <begin position="249"/>
        <end position="403"/>
    </location>
</feature>
<dbReference type="GO" id="GO:0006281">
    <property type="term" value="P:DNA repair"/>
    <property type="evidence" value="ECO:0007669"/>
    <property type="project" value="UniProtKB-KW"/>
</dbReference>
<dbReference type="GO" id="GO:0003677">
    <property type="term" value="F:DNA binding"/>
    <property type="evidence" value="ECO:0007669"/>
    <property type="project" value="UniProtKB-KW"/>
</dbReference>
<evidence type="ECO:0000256" key="3">
    <source>
        <dbReference type="ARBA" id="ARBA00022801"/>
    </source>
</evidence>
<dbReference type="PIRSF" id="PIRSF037307">
    <property type="entry name" value="Lhr-like_helic_prd"/>
    <property type="match status" value="1"/>
</dbReference>
<dbReference type="Proteomes" id="UP000273278">
    <property type="component" value="Chromosome"/>
</dbReference>
<evidence type="ECO:0000256" key="4">
    <source>
        <dbReference type="ARBA" id="ARBA00022806"/>
    </source>
</evidence>
<dbReference type="GO" id="GO:0005524">
    <property type="term" value="F:ATP binding"/>
    <property type="evidence" value="ECO:0007669"/>
    <property type="project" value="UniProtKB-KW"/>
</dbReference>
<dbReference type="PANTHER" id="PTHR47962:SF5">
    <property type="entry name" value="ATP-DEPENDENT HELICASE LHR-RELATED"/>
    <property type="match status" value="1"/>
</dbReference>
<accession>A0A3G3IJ34</accession>
<keyword evidence="2" id="KW-0227">DNA damage</keyword>
<keyword evidence="1" id="KW-0547">Nucleotide-binding</keyword>
<evidence type="ECO:0000259" key="11">
    <source>
        <dbReference type="PROSITE" id="PS51192"/>
    </source>
</evidence>
<keyword evidence="4 13" id="KW-0347">Helicase</keyword>
<dbReference type="GO" id="GO:0140097">
    <property type="term" value="F:catalytic activity, acting on DNA"/>
    <property type="evidence" value="ECO:0007669"/>
    <property type="project" value="UniProtKB-ARBA"/>
</dbReference>
<dbReference type="Gene3D" id="3.40.50.300">
    <property type="entry name" value="P-loop containing nucleotide triphosphate hydrolases"/>
    <property type="match status" value="2"/>
</dbReference>
<dbReference type="InterPro" id="IPR011545">
    <property type="entry name" value="DEAD/DEAH_box_helicase_dom"/>
</dbReference>
<keyword evidence="6" id="KW-0238">DNA-binding</keyword>
<comment type="similarity">
    <text evidence="9">Belongs to the Lhr helicase family. Lhr-Core subfamily.</text>
</comment>
<feature type="region of interest" description="Disordered" evidence="10">
    <location>
        <begin position="100"/>
        <end position="119"/>
    </location>
</feature>
<dbReference type="RefSeq" id="WP_015505522.1">
    <property type="nucleotide sequence ID" value="NZ_CAYARL010000009.1"/>
</dbReference>
<dbReference type="InterPro" id="IPR001650">
    <property type="entry name" value="Helicase_C-like"/>
</dbReference>
<evidence type="ECO:0000256" key="9">
    <source>
        <dbReference type="ARBA" id="ARBA00093467"/>
    </source>
</evidence>
<dbReference type="InterPro" id="IPR027417">
    <property type="entry name" value="P-loop_NTPase"/>
</dbReference>
<dbReference type="OMA" id="YARTQSF"/>
<feature type="domain" description="Helicase ATP-binding" evidence="11">
    <location>
        <begin position="30"/>
        <end position="207"/>
    </location>
</feature>
<dbReference type="PROSITE" id="PS51194">
    <property type="entry name" value="HELICASE_CTER"/>
    <property type="match status" value="1"/>
</dbReference>
<proteinExistence type="inferred from homology"/>